<protein>
    <submittedName>
        <fullName evidence="1">Uncharacterized protein</fullName>
    </submittedName>
</protein>
<gene>
    <name evidence="1" type="ORF">KL867_01495</name>
</gene>
<dbReference type="Proteomes" id="UP000763802">
    <property type="component" value="Unassembled WGS sequence"/>
</dbReference>
<evidence type="ECO:0000313" key="1">
    <source>
        <dbReference type="EMBL" id="MBT3139717.1"/>
    </source>
</evidence>
<proteinExistence type="predicted"/>
<dbReference type="Gene3D" id="2.150.10.10">
    <property type="entry name" value="Serralysin-like metalloprotease, C-terminal"/>
    <property type="match status" value="2"/>
</dbReference>
<dbReference type="PRINTS" id="PR00313">
    <property type="entry name" value="CABNDNGRPT"/>
</dbReference>
<dbReference type="EMBL" id="JAHHDY010000003">
    <property type="protein sequence ID" value="MBT3139717.1"/>
    <property type="molecule type" value="Genomic_DNA"/>
</dbReference>
<comment type="caution">
    <text evidence="1">The sequence shown here is derived from an EMBL/GenBank/DDBJ whole genome shotgun (WGS) entry which is preliminary data.</text>
</comment>
<dbReference type="InterPro" id="IPR018511">
    <property type="entry name" value="Hemolysin-typ_Ca-bd_CS"/>
</dbReference>
<sequence>MNSRVFILSDFGSSESSNMTITVSTAATISDIGLASGRVYRVGDRAIIVRNDKIAAINDEGVLFQAMDFEPAPGGWGKVDPYFVHDNGDDTMNVYFRLTGPSLPLNHSDLYVTLDADTGAKIGSTQTLPYSQSGSLANLGHTNSGRASGQMLQQAVSLSDGTIAVVDTANVLNKFVLKIVNPDGTGIALSAVLGDAILNHNSQLLVDLTEVGNKVLVAWTNYAPGQSGPPVHLQLVNKDGSFFGSEITIGNATSTPFGATPAVQVETMTDGRILVVWTEAGTSSGPDTDQSSTWFSILNADGAQSVGATLVNSEVTAGREDTPLVVITESGFVIGYSVLDFAGIQEGRLKQYDANGTLLDTQTGAYLWGSDDIIRTDNNSAFVVGGNVFEIALPGDDTSLDSGSGSGLPVTGTNAAEDVVGTPMAEIINALDGGDWITPGGGSDTVDGGDGNDMLSFFNLAETPGRSNVQYRLDIDMGAGRAVSHDGGENISFTNVERLTATIFADWIRGSDGDDEIRGLGDYDWIIATEGRDTIDGGTGQDMISFLEYQSSATNVIGSIFDSNGLPPTGAQASGVLMNLADPSGNTGLAAGLDLTSVERVTGSGRQDVFFGDSGQNDFRGLGDFDWFVSSTGGRERYFGGDGLDTVTYFNATAGIKASLSNGAMVGGRETGFGYGGDAARDLFFELENIVGSRFDDEIRGSSERNQLNGLEGDDMIFGKGGTDYIMGGLGNDTIDGGAGSDYALFSGDSADYTLTRSGSNVTVVGADGTDNLVDVEYFRFDDGDVTIWSL</sequence>
<dbReference type="InterPro" id="IPR001343">
    <property type="entry name" value="Hemolysn_Ca-bd"/>
</dbReference>
<evidence type="ECO:0000313" key="2">
    <source>
        <dbReference type="Proteomes" id="UP000763802"/>
    </source>
</evidence>
<dbReference type="SUPFAM" id="SSF51120">
    <property type="entry name" value="beta-Roll"/>
    <property type="match status" value="3"/>
</dbReference>
<dbReference type="PROSITE" id="PS00330">
    <property type="entry name" value="HEMOLYSIN_CALCIUM"/>
    <property type="match status" value="3"/>
</dbReference>
<organism evidence="1 2">
    <name type="scientific">Falsiruegeria litorea</name>
    <dbReference type="NCBI Taxonomy" id="1280831"/>
    <lineage>
        <taxon>Bacteria</taxon>
        <taxon>Pseudomonadati</taxon>
        <taxon>Pseudomonadota</taxon>
        <taxon>Alphaproteobacteria</taxon>
        <taxon>Rhodobacterales</taxon>
        <taxon>Roseobacteraceae</taxon>
        <taxon>Falsiruegeria</taxon>
    </lineage>
</organism>
<keyword evidence="2" id="KW-1185">Reference proteome</keyword>
<dbReference type="InterPro" id="IPR011049">
    <property type="entry name" value="Serralysin-like_metalloprot_C"/>
</dbReference>
<name>A0ABS5WKR4_9RHOB</name>
<accession>A0ABS5WKR4</accession>
<reference evidence="1 2" key="1">
    <citation type="submission" date="2021-05" db="EMBL/GenBank/DDBJ databases">
        <title>Draft genomes of marine bacteria isolated from model chitin particles.</title>
        <authorList>
            <person name="Datta M.S."/>
            <person name="Schwartzman J.A."/>
            <person name="Cordero O."/>
        </authorList>
    </citation>
    <scope>NUCLEOTIDE SEQUENCE [LARGE SCALE GENOMIC DNA]</scope>
    <source>
        <strain evidence="1 2">4E07</strain>
    </source>
</reference>
<dbReference type="Pfam" id="PF00353">
    <property type="entry name" value="HemolysinCabind"/>
    <property type="match status" value="3"/>
</dbReference>